<dbReference type="AlphaFoldDB" id="A0AAV7NPH0"/>
<feature type="region of interest" description="Disordered" evidence="1">
    <location>
        <begin position="89"/>
        <end position="236"/>
    </location>
</feature>
<feature type="region of interest" description="Disordered" evidence="1">
    <location>
        <begin position="32"/>
        <end position="63"/>
    </location>
</feature>
<accession>A0AAV7NPH0</accession>
<comment type="caution">
    <text evidence="2">The sequence shown here is derived from an EMBL/GenBank/DDBJ whole genome shotgun (WGS) entry which is preliminary data.</text>
</comment>
<dbReference type="EMBL" id="JANPWB010000012">
    <property type="protein sequence ID" value="KAJ1117975.1"/>
    <property type="molecule type" value="Genomic_DNA"/>
</dbReference>
<organism evidence="2 3">
    <name type="scientific">Pleurodeles waltl</name>
    <name type="common">Iberian ribbed newt</name>
    <dbReference type="NCBI Taxonomy" id="8319"/>
    <lineage>
        <taxon>Eukaryota</taxon>
        <taxon>Metazoa</taxon>
        <taxon>Chordata</taxon>
        <taxon>Craniata</taxon>
        <taxon>Vertebrata</taxon>
        <taxon>Euteleostomi</taxon>
        <taxon>Amphibia</taxon>
        <taxon>Batrachia</taxon>
        <taxon>Caudata</taxon>
        <taxon>Salamandroidea</taxon>
        <taxon>Salamandridae</taxon>
        <taxon>Pleurodelinae</taxon>
        <taxon>Pleurodeles</taxon>
    </lineage>
</organism>
<proteinExistence type="predicted"/>
<feature type="compositionally biased region" description="Polar residues" evidence="1">
    <location>
        <begin position="218"/>
        <end position="233"/>
    </location>
</feature>
<protein>
    <submittedName>
        <fullName evidence="2">Uncharacterized protein</fullName>
    </submittedName>
</protein>
<sequence length="311" mass="32405">MDLRTRARSCFTHKQSPPSACRTLSQAICHPGGGSHPGAWQRPSLGPRAQPEPLNPYQQRKRPLAQCTARTSMVRQAGGRERLSQALGCRSGAPTLGPPGALPWGQGGAPEPEVAEEASPDLVDSQAWTPQGTLEEGSACPRAQLGPGRGSLNTAPRGGLLGPSPRRAPIPGPAGAPRLGPEGEASQACLTSRHGTQVYGRMEEGSARLRAQGPGRGSLNTSTQGRTPRTPSQVPCHMVGWRTKPRMGAPTLWPAGDLAWGPAGAPELKLEGEASPGLADSQARAPQLQQAEGRERLPQGPAGAWDPIGAL</sequence>
<evidence type="ECO:0000313" key="2">
    <source>
        <dbReference type="EMBL" id="KAJ1117975.1"/>
    </source>
</evidence>
<feature type="region of interest" description="Disordered" evidence="1">
    <location>
        <begin position="264"/>
        <end position="311"/>
    </location>
</feature>
<evidence type="ECO:0000313" key="3">
    <source>
        <dbReference type="Proteomes" id="UP001066276"/>
    </source>
</evidence>
<dbReference type="Proteomes" id="UP001066276">
    <property type="component" value="Chromosome 8"/>
</dbReference>
<name>A0AAV7NPH0_PLEWA</name>
<reference evidence="2" key="1">
    <citation type="journal article" date="2022" name="bioRxiv">
        <title>Sequencing and chromosome-scale assembly of the giantPleurodeles waltlgenome.</title>
        <authorList>
            <person name="Brown T."/>
            <person name="Elewa A."/>
            <person name="Iarovenko S."/>
            <person name="Subramanian E."/>
            <person name="Araus A.J."/>
            <person name="Petzold A."/>
            <person name="Susuki M."/>
            <person name="Suzuki K.-i.T."/>
            <person name="Hayashi T."/>
            <person name="Toyoda A."/>
            <person name="Oliveira C."/>
            <person name="Osipova E."/>
            <person name="Leigh N.D."/>
            <person name="Simon A."/>
            <person name="Yun M.H."/>
        </authorList>
    </citation>
    <scope>NUCLEOTIDE SEQUENCE</scope>
    <source>
        <strain evidence="2">20211129_DDA</strain>
        <tissue evidence="2">Liver</tissue>
    </source>
</reference>
<evidence type="ECO:0000256" key="1">
    <source>
        <dbReference type="SAM" id="MobiDB-lite"/>
    </source>
</evidence>
<feature type="compositionally biased region" description="Low complexity" evidence="1">
    <location>
        <begin position="102"/>
        <end position="112"/>
    </location>
</feature>
<keyword evidence="3" id="KW-1185">Reference proteome</keyword>
<gene>
    <name evidence="2" type="ORF">NDU88_006170</name>
</gene>